<evidence type="ECO:0000256" key="2">
    <source>
        <dbReference type="SAM" id="SignalP"/>
    </source>
</evidence>
<dbReference type="EMBL" id="CP089984">
    <property type="protein sequence ID" value="WXB15911.1"/>
    <property type="molecule type" value="Genomic_DNA"/>
</dbReference>
<proteinExistence type="predicted"/>
<dbReference type="RefSeq" id="WP_394825545.1">
    <property type="nucleotide sequence ID" value="NZ_CP089984.1"/>
</dbReference>
<sequence>MKPPLCRHEPVAFVISILSVGAALGCASSGSPPPPASASASAASPAAPAGPSSPLPAPGARSEMPESATYETTGAARTEGGVEPEFRYEKALAAPKKLEIYGFNGAVRVTGGTSQTVAVRASKRVLRGNPASQRIVVAEHPGGVVICVLLQGEPDGSCRPHRDPLDSHEHGPRPHGPDDEIEIAFEARVPQGVGFVGVTMNGKVEARGLRADSELVTMNGAITAETEGRIAAKTMNGAIVARALAKTTAPVNLETMNGSIDLTVLPNANFQLAASTMSGRITTDFPVTTRSSSFGPESLTATVGRGGVPIALRAMNGSIAVHQAR</sequence>
<evidence type="ECO:0000313" key="4">
    <source>
        <dbReference type="Proteomes" id="UP001370348"/>
    </source>
</evidence>
<evidence type="ECO:0000313" key="3">
    <source>
        <dbReference type="EMBL" id="WXB15911.1"/>
    </source>
</evidence>
<feature type="compositionally biased region" description="Basic and acidic residues" evidence="1">
    <location>
        <begin position="158"/>
        <end position="178"/>
    </location>
</feature>
<feature type="signal peptide" evidence="2">
    <location>
        <begin position="1"/>
        <end position="22"/>
    </location>
</feature>
<organism evidence="3 4">
    <name type="scientific">Pendulispora albinea</name>
    <dbReference type="NCBI Taxonomy" id="2741071"/>
    <lineage>
        <taxon>Bacteria</taxon>
        <taxon>Pseudomonadati</taxon>
        <taxon>Myxococcota</taxon>
        <taxon>Myxococcia</taxon>
        <taxon>Myxococcales</taxon>
        <taxon>Sorangiineae</taxon>
        <taxon>Pendulisporaceae</taxon>
        <taxon>Pendulispora</taxon>
    </lineage>
</organism>
<evidence type="ECO:0000256" key="1">
    <source>
        <dbReference type="SAM" id="MobiDB-lite"/>
    </source>
</evidence>
<keyword evidence="2" id="KW-0732">Signal</keyword>
<keyword evidence="4" id="KW-1185">Reference proteome</keyword>
<feature type="compositionally biased region" description="Low complexity" evidence="1">
    <location>
        <begin position="37"/>
        <end position="50"/>
    </location>
</feature>
<name>A0ABZ2M3L6_9BACT</name>
<accession>A0ABZ2M3L6</accession>
<evidence type="ECO:0008006" key="5">
    <source>
        <dbReference type="Google" id="ProtNLM"/>
    </source>
</evidence>
<reference evidence="3 4" key="1">
    <citation type="submission" date="2021-12" db="EMBL/GenBank/DDBJ databases">
        <title>Discovery of the Pendulisporaceae a myxobacterial family with distinct sporulation behavior and unique specialized metabolism.</title>
        <authorList>
            <person name="Garcia R."/>
            <person name="Popoff A."/>
            <person name="Bader C.D."/>
            <person name="Loehr J."/>
            <person name="Walesch S."/>
            <person name="Walt C."/>
            <person name="Boldt J."/>
            <person name="Bunk B."/>
            <person name="Haeckl F.J.F.P.J."/>
            <person name="Gunesch A.P."/>
            <person name="Birkelbach J."/>
            <person name="Nuebel U."/>
            <person name="Pietschmann T."/>
            <person name="Bach T."/>
            <person name="Mueller R."/>
        </authorList>
    </citation>
    <scope>NUCLEOTIDE SEQUENCE [LARGE SCALE GENOMIC DNA]</scope>
    <source>
        <strain evidence="3 4">MSr11954</strain>
    </source>
</reference>
<gene>
    <name evidence="3" type="ORF">LZC94_01275</name>
</gene>
<feature type="region of interest" description="Disordered" evidence="1">
    <location>
        <begin position="158"/>
        <end position="179"/>
    </location>
</feature>
<dbReference type="Proteomes" id="UP001370348">
    <property type="component" value="Chromosome"/>
</dbReference>
<feature type="chain" id="PRO_5046410025" description="Adhesin domain-containing protein" evidence="2">
    <location>
        <begin position="23"/>
        <end position="325"/>
    </location>
</feature>
<dbReference type="PROSITE" id="PS51257">
    <property type="entry name" value="PROKAR_LIPOPROTEIN"/>
    <property type="match status" value="1"/>
</dbReference>
<protein>
    <recommendedName>
        <fullName evidence="5">Adhesin domain-containing protein</fullName>
    </recommendedName>
</protein>
<feature type="region of interest" description="Disordered" evidence="1">
    <location>
        <begin position="28"/>
        <end position="82"/>
    </location>
</feature>